<feature type="domain" description="Neurotransmitter-gated ion-channel ligand-binding" evidence="6">
    <location>
        <begin position="27"/>
        <end position="207"/>
    </location>
</feature>
<reference evidence="8" key="1">
    <citation type="submission" date="2018-11" db="EMBL/GenBank/DDBJ databases">
        <authorList>
            <person name="Alioto T."/>
            <person name="Alioto T."/>
        </authorList>
    </citation>
    <scope>NUCLEOTIDE SEQUENCE</scope>
</reference>
<dbReference type="Gene3D" id="2.70.170.10">
    <property type="entry name" value="Neurotransmitter-gated ion-channel ligand-binding domain"/>
    <property type="match status" value="1"/>
</dbReference>
<keyword evidence="5" id="KW-0407">Ion channel</keyword>
<feature type="transmembrane region" description="Helical" evidence="5">
    <location>
        <begin position="361"/>
        <end position="380"/>
    </location>
</feature>
<dbReference type="Pfam" id="PF02931">
    <property type="entry name" value="Neur_chan_LBD"/>
    <property type="match status" value="1"/>
</dbReference>
<dbReference type="InterPro" id="IPR006202">
    <property type="entry name" value="Neur_chan_lig-bd"/>
</dbReference>
<evidence type="ECO:0000256" key="4">
    <source>
        <dbReference type="ARBA" id="ARBA00023136"/>
    </source>
</evidence>
<feature type="domain" description="Neurotransmitter-gated ion-channel transmembrane" evidence="7">
    <location>
        <begin position="233"/>
        <end position="311"/>
    </location>
</feature>
<feature type="transmembrane region" description="Helical" evidence="5">
    <location>
        <begin position="286"/>
        <end position="307"/>
    </location>
</feature>
<dbReference type="InterPro" id="IPR036719">
    <property type="entry name" value="Neuro-gated_channel_TM_sf"/>
</dbReference>
<sequence length="383" mass="43354">MGIIQHLICFCCIYCVIGDNISTYRDLHNLVFKDYDAEIQPMPTDNGKFNISIIFHLFAFNNFNEVDGVLSVVGAISFFWTDESLTWDKALYDGIDQIIVPQSKVWTPKVILVNSADTLAWIGSDSSFNVRVTNDGRLSWTPGSVLNAKCSVDVLKFPFDSHSCELLLSGFGYHDTLRLKPISATTENSHIILSQLWELESTLVANDLEHESSFEVVINFKRKPVYYTVLVFTPTAVLALLNPLIFMLPIECGERLSFGMTILLSYMVFLTLVSDKLPTTSNPMSFMVIYIILLFVTSACITMCNIINMKLYWSEESEATGIQGCFISICSKYRQKSSIVDVGDKKRKPATKDFVRILDKIYVFFFYTIILIIFIAYLTVTAL</sequence>
<keyword evidence="5" id="KW-0406">Ion transport</keyword>
<dbReference type="CDD" id="cd19051">
    <property type="entry name" value="LGIC_TM_cation"/>
    <property type="match status" value="1"/>
</dbReference>
<keyword evidence="8" id="KW-0675">Receptor</keyword>
<evidence type="ECO:0000259" key="7">
    <source>
        <dbReference type="Pfam" id="PF02932"/>
    </source>
</evidence>
<feature type="chain" id="PRO_5033099710" evidence="5">
    <location>
        <begin position="19"/>
        <end position="383"/>
    </location>
</feature>
<dbReference type="PROSITE" id="PS00236">
    <property type="entry name" value="NEUROTR_ION_CHANNEL"/>
    <property type="match status" value="1"/>
</dbReference>
<comment type="caution">
    <text evidence="8">The sequence shown here is derived from an EMBL/GenBank/DDBJ whole genome shotgun (WGS) entry which is preliminary data.</text>
</comment>
<keyword evidence="4 5" id="KW-0472">Membrane</keyword>
<dbReference type="InterPro" id="IPR018000">
    <property type="entry name" value="Neurotransmitter_ion_chnl_CS"/>
</dbReference>
<dbReference type="PANTHER" id="PTHR18945">
    <property type="entry name" value="NEUROTRANSMITTER GATED ION CHANNEL"/>
    <property type="match status" value="1"/>
</dbReference>
<dbReference type="AlphaFoldDB" id="A0A8B6C3U7"/>
<protein>
    <submittedName>
        <fullName evidence="8">Nicotinic acetylcholine receptor, invertebrate</fullName>
    </submittedName>
</protein>
<dbReference type="OrthoDB" id="6097796at2759"/>
<keyword evidence="5" id="KW-0813">Transport</keyword>
<proteinExistence type="inferred from homology"/>
<dbReference type="PRINTS" id="PR00252">
    <property type="entry name" value="NRIONCHANNEL"/>
</dbReference>
<dbReference type="InterPro" id="IPR036734">
    <property type="entry name" value="Neur_chan_lig-bd_sf"/>
</dbReference>
<evidence type="ECO:0000259" key="6">
    <source>
        <dbReference type="Pfam" id="PF02931"/>
    </source>
</evidence>
<name>A0A8B6C3U7_MYTGA</name>
<accession>A0A8B6C3U7</accession>
<feature type="signal peptide" evidence="5">
    <location>
        <begin position="1"/>
        <end position="18"/>
    </location>
</feature>
<keyword evidence="2 5" id="KW-0812">Transmembrane</keyword>
<comment type="subcellular location">
    <subcellularLocation>
        <location evidence="1">Membrane</location>
        <topology evidence="1">Multi-pass membrane protein</topology>
    </subcellularLocation>
</comment>
<dbReference type="EMBL" id="UYJE01001098">
    <property type="protein sequence ID" value="VDH99092.1"/>
    <property type="molecule type" value="Genomic_DNA"/>
</dbReference>
<keyword evidence="9" id="KW-1185">Reference proteome</keyword>
<evidence type="ECO:0000256" key="3">
    <source>
        <dbReference type="ARBA" id="ARBA00022989"/>
    </source>
</evidence>
<evidence type="ECO:0000313" key="9">
    <source>
        <dbReference type="Proteomes" id="UP000596742"/>
    </source>
</evidence>
<feature type="transmembrane region" description="Helical" evidence="5">
    <location>
        <begin position="225"/>
        <end position="244"/>
    </location>
</feature>
<evidence type="ECO:0000256" key="5">
    <source>
        <dbReference type="RuleBase" id="RU000687"/>
    </source>
</evidence>
<dbReference type="SUPFAM" id="SSF63712">
    <property type="entry name" value="Nicotinic receptor ligand binding domain-like"/>
    <property type="match status" value="1"/>
</dbReference>
<evidence type="ECO:0000256" key="1">
    <source>
        <dbReference type="ARBA" id="ARBA00004141"/>
    </source>
</evidence>
<dbReference type="GO" id="GO:0016020">
    <property type="term" value="C:membrane"/>
    <property type="evidence" value="ECO:0007669"/>
    <property type="project" value="UniProtKB-SubCell"/>
</dbReference>
<dbReference type="SUPFAM" id="SSF90112">
    <property type="entry name" value="Neurotransmitter-gated ion-channel transmembrane pore"/>
    <property type="match status" value="1"/>
</dbReference>
<dbReference type="CDD" id="cd18989">
    <property type="entry name" value="LGIC_ECD_cation"/>
    <property type="match status" value="1"/>
</dbReference>
<dbReference type="InterPro" id="IPR006029">
    <property type="entry name" value="Neurotrans-gated_channel_TM"/>
</dbReference>
<dbReference type="GO" id="GO:0005230">
    <property type="term" value="F:extracellular ligand-gated monoatomic ion channel activity"/>
    <property type="evidence" value="ECO:0007669"/>
    <property type="project" value="InterPro"/>
</dbReference>
<keyword evidence="3 5" id="KW-1133">Transmembrane helix</keyword>
<dbReference type="Gene3D" id="1.20.58.390">
    <property type="entry name" value="Neurotransmitter-gated ion-channel transmembrane domain"/>
    <property type="match status" value="1"/>
</dbReference>
<dbReference type="GO" id="GO:0004888">
    <property type="term" value="F:transmembrane signaling receptor activity"/>
    <property type="evidence" value="ECO:0007669"/>
    <property type="project" value="InterPro"/>
</dbReference>
<keyword evidence="5" id="KW-0732">Signal</keyword>
<evidence type="ECO:0000313" key="8">
    <source>
        <dbReference type="EMBL" id="VDH99092.1"/>
    </source>
</evidence>
<organism evidence="8 9">
    <name type="scientific">Mytilus galloprovincialis</name>
    <name type="common">Mediterranean mussel</name>
    <dbReference type="NCBI Taxonomy" id="29158"/>
    <lineage>
        <taxon>Eukaryota</taxon>
        <taxon>Metazoa</taxon>
        <taxon>Spiralia</taxon>
        <taxon>Lophotrochozoa</taxon>
        <taxon>Mollusca</taxon>
        <taxon>Bivalvia</taxon>
        <taxon>Autobranchia</taxon>
        <taxon>Pteriomorphia</taxon>
        <taxon>Mytilida</taxon>
        <taxon>Mytiloidea</taxon>
        <taxon>Mytilidae</taxon>
        <taxon>Mytilinae</taxon>
        <taxon>Mytilus</taxon>
    </lineage>
</organism>
<comment type="similarity">
    <text evidence="5">Belongs to the ligand-gated ion channel (TC 1.A.9) family.</text>
</comment>
<feature type="transmembrane region" description="Helical" evidence="5">
    <location>
        <begin position="256"/>
        <end position="274"/>
    </location>
</feature>
<evidence type="ECO:0000256" key="2">
    <source>
        <dbReference type="ARBA" id="ARBA00022692"/>
    </source>
</evidence>
<gene>
    <name evidence="8" type="ORF">MGAL_10B082110</name>
</gene>
<dbReference type="Proteomes" id="UP000596742">
    <property type="component" value="Unassembled WGS sequence"/>
</dbReference>
<dbReference type="Pfam" id="PF02932">
    <property type="entry name" value="Neur_chan_memb"/>
    <property type="match status" value="1"/>
</dbReference>
<dbReference type="InterPro" id="IPR006201">
    <property type="entry name" value="Neur_channel"/>
</dbReference>
<dbReference type="InterPro" id="IPR038050">
    <property type="entry name" value="Neuro_actylchol_rec"/>
</dbReference>